<evidence type="ECO:0000256" key="1">
    <source>
        <dbReference type="ARBA" id="ARBA00022737"/>
    </source>
</evidence>
<evidence type="ECO:0000256" key="2">
    <source>
        <dbReference type="ARBA" id="ARBA00023043"/>
    </source>
</evidence>
<dbReference type="SMART" id="SM00248">
    <property type="entry name" value="ANK"/>
    <property type="match status" value="2"/>
</dbReference>
<reference evidence="6" key="2">
    <citation type="journal article" date="2018" name="Nat. Commun.">
        <title>Extreme sensitivity to ultraviolet light in the fungal pathogen causing white-nose syndrome of bats.</title>
        <authorList>
            <person name="Palmer J.M."/>
            <person name="Drees K.P."/>
            <person name="Foster J.T."/>
            <person name="Lindner D.L."/>
        </authorList>
    </citation>
    <scope>NUCLEOTIDE SEQUENCE [LARGE SCALE GENOMIC DNA]</scope>
    <source>
        <strain evidence="6">UAMH 10579</strain>
    </source>
</reference>
<sequence length="202" mass="21146">MAPTLSEDETDDLIYFARAGELADFRESIEALCKREGCEVEEVLAVAVDGESGNGVLHMAAANGHSEILKHLLTTLSSTTTLPTLLNTRNSAGNTPLHWAALNGHLSAVQVLVEAGADPYIQNGVGHDAIYEAEVNDRKEAVDWMLKEGGEGLEELGEAAGGEGDEEMGAEGAEGEGVEGMEGLKEAVEGLSVGKGKGKEEV</sequence>
<dbReference type="RefSeq" id="XP_018126818.1">
    <property type="nucleotide sequence ID" value="XM_018278429.2"/>
</dbReference>
<dbReference type="PANTHER" id="PTHR24173:SF74">
    <property type="entry name" value="ANKYRIN REPEAT DOMAIN-CONTAINING PROTEIN 16"/>
    <property type="match status" value="1"/>
</dbReference>
<reference evidence="5 6" key="1">
    <citation type="submission" date="2016-03" db="EMBL/GenBank/DDBJ databases">
        <title>Comparative genomics of Pseudogymnoascus destructans, the fungus causing white-nose syndrome of bats.</title>
        <authorList>
            <person name="Palmer J.M."/>
            <person name="Drees K.P."/>
            <person name="Foster J.T."/>
            <person name="Lindner D.L."/>
        </authorList>
    </citation>
    <scope>NUCLEOTIDE SEQUENCE [LARGE SCALE GENOMIC DNA]</scope>
    <source>
        <strain evidence="5 6">UAMH 10579</strain>
    </source>
</reference>
<evidence type="ECO:0000313" key="5">
    <source>
        <dbReference type="EMBL" id="OBT93085.1"/>
    </source>
</evidence>
<feature type="region of interest" description="Disordered" evidence="4">
    <location>
        <begin position="155"/>
        <end position="180"/>
    </location>
</feature>
<feature type="repeat" description="ANK" evidence="3">
    <location>
        <begin position="52"/>
        <end position="73"/>
    </location>
</feature>
<proteinExistence type="predicted"/>
<dbReference type="Proteomes" id="UP000091956">
    <property type="component" value="Unassembled WGS sequence"/>
</dbReference>
<dbReference type="OrthoDB" id="10057496at2759"/>
<dbReference type="InterPro" id="IPR036770">
    <property type="entry name" value="Ankyrin_rpt-contain_sf"/>
</dbReference>
<dbReference type="EMBL" id="KV460258">
    <property type="protein sequence ID" value="OBT93085.1"/>
    <property type="molecule type" value="Genomic_DNA"/>
</dbReference>
<keyword evidence="6" id="KW-1185">Reference proteome</keyword>
<dbReference type="STRING" id="342668.A0A1B8GB67"/>
<dbReference type="Gene3D" id="1.25.40.20">
    <property type="entry name" value="Ankyrin repeat-containing domain"/>
    <property type="match status" value="1"/>
</dbReference>
<protein>
    <submittedName>
        <fullName evidence="5">Uncharacterized protein</fullName>
    </submittedName>
</protein>
<keyword evidence="2 3" id="KW-0040">ANK repeat</keyword>
<evidence type="ECO:0000256" key="4">
    <source>
        <dbReference type="SAM" id="MobiDB-lite"/>
    </source>
</evidence>
<dbReference type="AlphaFoldDB" id="A0A1B8GB67"/>
<dbReference type="SUPFAM" id="SSF48403">
    <property type="entry name" value="Ankyrin repeat"/>
    <property type="match status" value="1"/>
</dbReference>
<keyword evidence="1" id="KW-0677">Repeat</keyword>
<accession>A0A1B8GB67</accession>
<dbReference type="PROSITE" id="PS50297">
    <property type="entry name" value="ANK_REP_REGION"/>
    <property type="match status" value="2"/>
</dbReference>
<feature type="compositionally biased region" description="Acidic residues" evidence="4">
    <location>
        <begin position="155"/>
        <end position="179"/>
    </location>
</feature>
<dbReference type="PRINTS" id="PR01415">
    <property type="entry name" value="ANKYRIN"/>
</dbReference>
<dbReference type="PROSITE" id="PS50088">
    <property type="entry name" value="ANK_REPEAT"/>
    <property type="match status" value="2"/>
</dbReference>
<dbReference type="GeneID" id="28842398"/>
<evidence type="ECO:0000256" key="3">
    <source>
        <dbReference type="PROSITE-ProRule" id="PRU00023"/>
    </source>
</evidence>
<dbReference type="PANTHER" id="PTHR24173">
    <property type="entry name" value="ANKYRIN REPEAT CONTAINING"/>
    <property type="match status" value="1"/>
</dbReference>
<feature type="repeat" description="ANK" evidence="3">
    <location>
        <begin position="92"/>
        <end position="124"/>
    </location>
</feature>
<gene>
    <name evidence="5" type="ORF">VE01_09012</name>
</gene>
<evidence type="ECO:0000313" key="6">
    <source>
        <dbReference type="Proteomes" id="UP000091956"/>
    </source>
</evidence>
<dbReference type="InterPro" id="IPR002110">
    <property type="entry name" value="Ankyrin_rpt"/>
</dbReference>
<organism evidence="5 6">
    <name type="scientific">Pseudogymnoascus verrucosus</name>
    <dbReference type="NCBI Taxonomy" id="342668"/>
    <lineage>
        <taxon>Eukaryota</taxon>
        <taxon>Fungi</taxon>
        <taxon>Dikarya</taxon>
        <taxon>Ascomycota</taxon>
        <taxon>Pezizomycotina</taxon>
        <taxon>Leotiomycetes</taxon>
        <taxon>Thelebolales</taxon>
        <taxon>Thelebolaceae</taxon>
        <taxon>Pseudogymnoascus</taxon>
    </lineage>
</organism>
<dbReference type="Pfam" id="PF12796">
    <property type="entry name" value="Ank_2"/>
    <property type="match status" value="1"/>
</dbReference>
<name>A0A1B8GB67_9PEZI</name>